<keyword evidence="6 9" id="KW-1133">Transmembrane helix</keyword>
<keyword evidence="4 11" id="KW-0132">Cell division</keyword>
<protein>
    <submittedName>
        <fullName evidence="11">Putative cell division protein</fullName>
    </submittedName>
</protein>
<dbReference type="Pfam" id="PF03799">
    <property type="entry name" value="FtsQ_DivIB_C"/>
    <property type="match status" value="1"/>
</dbReference>
<dbReference type="PANTHER" id="PTHR35851">
    <property type="entry name" value="CELL DIVISION PROTEIN FTSQ"/>
    <property type="match status" value="1"/>
</dbReference>
<evidence type="ECO:0000256" key="1">
    <source>
        <dbReference type="ARBA" id="ARBA00004370"/>
    </source>
</evidence>
<evidence type="ECO:0000256" key="5">
    <source>
        <dbReference type="ARBA" id="ARBA00022692"/>
    </source>
</evidence>
<dbReference type="KEGG" id="sth:STH1215"/>
<organism evidence="11 12">
    <name type="scientific">Symbiobacterium thermophilum (strain DSM 24528 / JCM 14929 / IAM 14863 / T)</name>
    <dbReference type="NCBI Taxonomy" id="292459"/>
    <lineage>
        <taxon>Bacteria</taxon>
        <taxon>Bacillati</taxon>
        <taxon>Bacillota</taxon>
        <taxon>Clostridia</taxon>
        <taxon>Eubacteriales</taxon>
        <taxon>Symbiobacteriaceae</taxon>
        <taxon>Symbiobacterium</taxon>
    </lineage>
</organism>
<dbReference type="InterPro" id="IPR013685">
    <property type="entry name" value="POTRA_FtsQ_type"/>
</dbReference>
<dbReference type="InterPro" id="IPR034746">
    <property type="entry name" value="POTRA"/>
</dbReference>
<evidence type="ECO:0000259" key="10">
    <source>
        <dbReference type="PROSITE" id="PS51779"/>
    </source>
</evidence>
<keyword evidence="3" id="KW-0997">Cell inner membrane</keyword>
<evidence type="ECO:0000256" key="6">
    <source>
        <dbReference type="ARBA" id="ARBA00022989"/>
    </source>
</evidence>
<dbReference type="PROSITE" id="PS51779">
    <property type="entry name" value="POTRA"/>
    <property type="match status" value="1"/>
</dbReference>
<keyword evidence="8" id="KW-0131">Cell cycle</keyword>
<sequence>MSLRICGAARRGGDGVTTSAVPMKGKGSARARSRWGFVLALAVLLGICLFAAYRSALFRLERVQIGGNERLSQAEVMAIAGVMPGDLKWEVTAERVRQRLLADPWVESAGVTWRGNALVITVTEREPLALLQYHGRFYLVLDAEGRVLGQRLLEEGERLPVVSGVTVERALRGDVLDDLGLKDALTLLWWTGEPLLEQLSEVHVRADRYLRLYLTGGTTVEVGVLPDDAAAREDHIQTQLRGLLDQLDRVPASARGRCQIDLRVYGKVLAQGCQ</sequence>
<feature type="transmembrane region" description="Helical" evidence="9">
    <location>
        <begin position="35"/>
        <end position="53"/>
    </location>
</feature>
<evidence type="ECO:0000313" key="11">
    <source>
        <dbReference type="EMBL" id="BAD40200.1"/>
    </source>
</evidence>
<evidence type="ECO:0000256" key="9">
    <source>
        <dbReference type="SAM" id="Phobius"/>
    </source>
</evidence>
<dbReference type="PANTHER" id="PTHR35851:SF1">
    <property type="entry name" value="CELL DIVISION PROTEIN FTSQ"/>
    <property type="match status" value="1"/>
</dbReference>
<evidence type="ECO:0000313" key="12">
    <source>
        <dbReference type="Proteomes" id="UP000000417"/>
    </source>
</evidence>
<dbReference type="HOGENOM" id="CLU_1015369_0_0_9"/>
<proteinExistence type="predicted"/>
<dbReference type="Gene3D" id="3.10.20.310">
    <property type="entry name" value="membrane protein fhac"/>
    <property type="match status" value="1"/>
</dbReference>
<gene>
    <name evidence="11" type="ordered locus">STH1215</name>
</gene>
<keyword evidence="7 9" id="KW-0472">Membrane</keyword>
<evidence type="ECO:0000256" key="8">
    <source>
        <dbReference type="ARBA" id="ARBA00023306"/>
    </source>
</evidence>
<dbReference type="EMBL" id="AP006840">
    <property type="protein sequence ID" value="BAD40200.1"/>
    <property type="molecule type" value="Genomic_DNA"/>
</dbReference>
<dbReference type="eggNOG" id="COG1589">
    <property type="taxonomic scope" value="Bacteria"/>
</dbReference>
<keyword evidence="2" id="KW-1003">Cell membrane</keyword>
<name>Q67Q43_SYMTH</name>
<dbReference type="Proteomes" id="UP000000417">
    <property type="component" value="Chromosome"/>
</dbReference>
<evidence type="ECO:0000256" key="3">
    <source>
        <dbReference type="ARBA" id="ARBA00022519"/>
    </source>
</evidence>
<reference evidence="11 12" key="1">
    <citation type="journal article" date="2004" name="Nucleic Acids Res.">
        <title>Genome sequence of Symbiobacterium thermophilum, an uncultivable bacterium that depends on microbial commensalism.</title>
        <authorList>
            <person name="Ueda K."/>
            <person name="Yamashita A."/>
            <person name="Ishikawa J."/>
            <person name="Shimada M."/>
            <person name="Watsuji T."/>
            <person name="Morimura K."/>
            <person name="Ikeda H."/>
            <person name="Hattori M."/>
            <person name="Beppu T."/>
        </authorList>
    </citation>
    <scope>NUCLEOTIDE SEQUENCE [LARGE SCALE GENOMIC DNA]</scope>
    <source>
        <strain evidence="12">T / IAM 14863</strain>
    </source>
</reference>
<keyword evidence="5 9" id="KW-0812">Transmembrane</keyword>
<dbReference type="AlphaFoldDB" id="Q67Q43"/>
<dbReference type="InterPro" id="IPR005548">
    <property type="entry name" value="Cell_div_FtsQ/DivIB_C"/>
</dbReference>
<feature type="domain" description="POTRA" evidence="10">
    <location>
        <begin position="58"/>
        <end position="125"/>
    </location>
</feature>
<keyword evidence="12" id="KW-1185">Reference proteome</keyword>
<comment type="subcellular location">
    <subcellularLocation>
        <location evidence="1">Membrane</location>
    </subcellularLocation>
</comment>
<evidence type="ECO:0000256" key="2">
    <source>
        <dbReference type="ARBA" id="ARBA00022475"/>
    </source>
</evidence>
<dbReference type="GO" id="GO:0016020">
    <property type="term" value="C:membrane"/>
    <property type="evidence" value="ECO:0007669"/>
    <property type="project" value="UniProtKB-SubCell"/>
</dbReference>
<dbReference type="STRING" id="292459.STH1215"/>
<dbReference type="InterPro" id="IPR026579">
    <property type="entry name" value="FtsQ"/>
</dbReference>
<dbReference type="GO" id="GO:0090529">
    <property type="term" value="P:cell septum assembly"/>
    <property type="evidence" value="ECO:0007669"/>
    <property type="project" value="InterPro"/>
</dbReference>
<accession>Q67Q43</accession>
<dbReference type="Pfam" id="PF08478">
    <property type="entry name" value="POTRA_1"/>
    <property type="match status" value="1"/>
</dbReference>
<evidence type="ECO:0000256" key="4">
    <source>
        <dbReference type="ARBA" id="ARBA00022618"/>
    </source>
</evidence>
<evidence type="ECO:0000256" key="7">
    <source>
        <dbReference type="ARBA" id="ARBA00023136"/>
    </source>
</evidence>